<protein>
    <recommendedName>
        <fullName evidence="4">YknX-like C-terminal permuted SH3-like domain-containing protein</fullName>
    </recommendedName>
</protein>
<evidence type="ECO:0000313" key="5">
    <source>
        <dbReference type="EMBL" id="OYX58071.1"/>
    </source>
</evidence>
<dbReference type="AlphaFoldDB" id="A0A258HM68"/>
<reference evidence="5 6" key="1">
    <citation type="submission" date="2017-03" db="EMBL/GenBank/DDBJ databases">
        <title>Lifting the veil on microbial sulfur biogeochemistry in mining wastewaters.</title>
        <authorList>
            <person name="Kantor R.S."/>
            <person name="Colenbrander Nelson T."/>
            <person name="Marshall S."/>
            <person name="Bennett D."/>
            <person name="Apte S."/>
            <person name="Camacho D."/>
            <person name="Thomas B.C."/>
            <person name="Warren L.A."/>
            <person name="Banfield J.F."/>
        </authorList>
    </citation>
    <scope>NUCLEOTIDE SEQUENCE [LARGE SCALE GENOMIC DNA]</scope>
    <source>
        <strain evidence="5">32-68-21</strain>
    </source>
</reference>
<dbReference type="GO" id="GO:0015562">
    <property type="term" value="F:efflux transmembrane transporter activity"/>
    <property type="evidence" value="ECO:0007669"/>
    <property type="project" value="TreeGrafter"/>
</dbReference>
<dbReference type="FunFam" id="2.40.420.20:FF:000006">
    <property type="entry name" value="RND family efflux transporter MFP subunit"/>
    <property type="match status" value="1"/>
</dbReference>
<comment type="caution">
    <text evidence="5">The sequence shown here is derived from an EMBL/GenBank/DDBJ whole genome shotgun (WGS) entry which is preliminary data.</text>
</comment>
<dbReference type="Proteomes" id="UP000216147">
    <property type="component" value="Unassembled WGS sequence"/>
</dbReference>
<dbReference type="GO" id="GO:1990281">
    <property type="term" value="C:efflux pump complex"/>
    <property type="evidence" value="ECO:0007669"/>
    <property type="project" value="TreeGrafter"/>
</dbReference>
<name>A0A258HM68_9CAUL</name>
<dbReference type="NCBIfam" id="TIGR01730">
    <property type="entry name" value="RND_mfp"/>
    <property type="match status" value="1"/>
</dbReference>
<dbReference type="PANTHER" id="PTHR30469:SF15">
    <property type="entry name" value="HLYD FAMILY OF SECRETION PROTEINS"/>
    <property type="match status" value="1"/>
</dbReference>
<dbReference type="InterPro" id="IPR058637">
    <property type="entry name" value="YknX-like_C"/>
</dbReference>
<feature type="signal peptide" evidence="3">
    <location>
        <begin position="1"/>
        <end position="21"/>
    </location>
</feature>
<dbReference type="Gene3D" id="2.40.420.20">
    <property type="match status" value="1"/>
</dbReference>
<keyword evidence="3" id="KW-0732">Signal</keyword>
<gene>
    <name evidence="5" type="ORF">B7Y86_03415</name>
</gene>
<dbReference type="Gene3D" id="1.10.287.470">
    <property type="entry name" value="Helix hairpin bin"/>
    <property type="match status" value="1"/>
</dbReference>
<evidence type="ECO:0000256" key="2">
    <source>
        <dbReference type="ARBA" id="ARBA00022448"/>
    </source>
</evidence>
<evidence type="ECO:0000256" key="1">
    <source>
        <dbReference type="ARBA" id="ARBA00009477"/>
    </source>
</evidence>
<comment type="similarity">
    <text evidence="1">Belongs to the membrane fusion protein (MFP) (TC 8.A.1) family.</text>
</comment>
<evidence type="ECO:0000256" key="3">
    <source>
        <dbReference type="SAM" id="SignalP"/>
    </source>
</evidence>
<dbReference type="SUPFAM" id="SSF111369">
    <property type="entry name" value="HlyD-like secretion proteins"/>
    <property type="match status" value="1"/>
</dbReference>
<feature type="domain" description="YknX-like C-terminal permuted SH3-like" evidence="4">
    <location>
        <begin position="272"/>
        <end position="339"/>
    </location>
</feature>
<evidence type="ECO:0000313" key="6">
    <source>
        <dbReference type="Proteomes" id="UP000216147"/>
    </source>
</evidence>
<dbReference type="Gene3D" id="2.40.30.170">
    <property type="match status" value="1"/>
</dbReference>
<dbReference type="Gene3D" id="2.40.50.100">
    <property type="match status" value="1"/>
</dbReference>
<dbReference type="EMBL" id="NCEQ01000003">
    <property type="protein sequence ID" value="OYX58071.1"/>
    <property type="molecule type" value="Genomic_DNA"/>
</dbReference>
<proteinExistence type="inferred from homology"/>
<evidence type="ECO:0000259" key="4">
    <source>
        <dbReference type="Pfam" id="PF25989"/>
    </source>
</evidence>
<dbReference type="PANTHER" id="PTHR30469">
    <property type="entry name" value="MULTIDRUG RESISTANCE PROTEIN MDTA"/>
    <property type="match status" value="1"/>
</dbReference>
<keyword evidence="2" id="KW-0813">Transport</keyword>
<sequence length="349" mass="35754">MRRLILLLALAAIPASCSKPAEKLADPVAQVRTAPVVSADLDETITAYGQVEFDPAGLRALTAPFEAQVSQVHVRVGQSVAAGQPIVTLTASPQTRLDLGRLGREAQVAASEAERLARLRSDGLAGDAEVQTATATAQTARQASANLQTLTRGGQLTLSAPAAGIVDAVPSSPGSLVPAGTVVANLGAAGRLNARIGIEVEDAQRLRPGSVVMLMGLHDQGGMAPSRVASIDRRVDPATRLAALLVPLPTAGALLPGEAVKAEVVVGTRTGVLTVPRAAVLYDGDTPYVFLVSGAKAVRRPVEIGLELTDRVELTSGVQADDRVVIEGGPSLSDGMAVREAAATPVARP</sequence>
<dbReference type="InterPro" id="IPR006143">
    <property type="entry name" value="RND_pump_MFP"/>
</dbReference>
<feature type="chain" id="PRO_5012581753" description="YknX-like C-terminal permuted SH3-like domain-containing protein" evidence="3">
    <location>
        <begin position="22"/>
        <end position="349"/>
    </location>
</feature>
<accession>A0A258HM68</accession>
<organism evidence="5 6">
    <name type="scientific">Brevundimonas subvibrioides</name>
    <dbReference type="NCBI Taxonomy" id="74313"/>
    <lineage>
        <taxon>Bacteria</taxon>
        <taxon>Pseudomonadati</taxon>
        <taxon>Pseudomonadota</taxon>
        <taxon>Alphaproteobacteria</taxon>
        <taxon>Caulobacterales</taxon>
        <taxon>Caulobacteraceae</taxon>
        <taxon>Brevundimonas</taxon>
    </lineage>
</organism>
<dbReference type="Pfam" id="PF25989">
    <property type="entry name" value="YknX_C"/>
    <property type="match status" value="1"/>
</dbReference>